<evidence type="ECO:0000256" key="18">
    <source>
        <dbReference type="ARBA" id="ARBA00049504"/>
    </source>
</evidence>
<organism evidence="20 21">
    <name type="scientific">Vibrio tritonius</name>
    <dbReference type="NCBI Taxonomy" id="1435069"/>
    <lineage>
        <taxon>Bacteria</taxon>
        <taxon>Pseudomonadati</taxon>
        <taxon>Pseudomonadota</taxon>
        <taxon>Gammaproteobacteria</taxon>
        <taxon>Vibrionales</taxon>
        <taxon>Vibrionaceae</taxon>
        <taxon>Vibrio</taxon>
    </lineage>
</organism>
<evidence type="ECO:0000256" key="17">
    <source>
        <dbReference type="ARBA" id="ARBA00048623"/>
    </source>
</evidence>
<dbReference type="RefSeq" id="WP_225250937.1">
    <property type="nucleotide sequence ID" value="NZ_JAIWIU010000092.1"/>
</dbReference>
<comment type="catalytic activity">
    <reaction evidence="18 19">
        <text>alpha-ribazole 5'-phosphate + adenosylcob(III)inamide-GDP = adenosylcob(III)alamin 5'-phosphate + GMP + H(+)</text>
        <dbReference type="Rhea" id="RHEA:23560"/>
        <dbReference type="ChEBI" id="CHEBI:15378"/>
        <dbReference type="ChEBI" id="CHEBI:57918"/>
        <dbReference type="ChEBI" id="CHEBI:58115"/>
        <dbReference type="ChEBI" id="CHEBI:60487"/>
        <dbReference type="ChEBI" id="CHEBI:60493"/>
        <dbReference type="EC" id="2.7.8.26"/>
    </reaction>
</comment>
<comment type="cofactor">
    <cofactor evidence="1 19">
        <name>Mg(2+)</name>
        <dbReference type="ChEBI" id="CHEBI:18420"/>
    </cofactor>
</comment>
<dbReference type="Proteomes" id="UP001199044">
    <property type="component" value="Unassembled WGS sequence"/>
</dbReference>
<evidence type="ECO:0000256" key="19">
    <source>
        <dbReference type="HAMAP-Rule" id="MF_00719"/>
    </source>
</evidence>
<evidence type="ECO:0000256" key="13">
    <source>
        <dbReference type="ARBA" id="ARBA00023136"/>
    </source>
</evidence>
<comment type="subcellular location">
    <subcellularLocation>
        <location evidence="2 19">Cell membrane</location>
        <topology evidence="2 19">Multi-pass membrane protein</topology>
    </subcellularLocation>
</comment>
<comment type="pathway">
    <text evidence="3 19">Cofactor biosynthesis; adenosylcobalamin biosynthesis; adenosylcobalamin from cob(II)yrinate a,c-diamide: step 7/7.</text>
</comment>
<keyword evidence="10 19" id="KW-0812">Transmembrane</keyword>
<evidence type="ECO:0000256" key="6">
    <source>
        <dbReference type="ARBA" id="ARBA00015850"/>
    </source>
</evidence>
<evidence type="ECO:0000256" key="2">
    <source>
        <dbReference type="ARBA" id="ARBA00004651"/>
    </source>
</evidence>
<sequence length="252" mass="27675">MKLFFATLQFMSRIPVPQHWTDGFEFKDSYKGIIYFPWVGLILGALAAFVTHVAADYLQLGNGVSAVIYVLMMAILTGGLHLDGLADTCDGIFSARTRERMLEIMKDSRIGTHGTLALIFGLLLKVMLVAKLLQMNPHAAYATLIIAPVVSRALMSVLMYEQEYARENGLGNIFIGKISGQAYLITLLTSFILLFFAVGGMAFAVFILSYLFSLLYRYYINHSLGGQTGDTLGAGNELFEIIVLLCAASMIA</sequence>
<dbReference type="InterPro" id="IPR003805">
    <property type="entry name" value="CobS"/>
</dbReference>
<keyword evidence="9 19" id="KW-0808">Transferase</keyword>
<dbReference type="Pfam" id="PF02654">
    <property type="entry name" value="CobS"/>
    <property type="match status" value="1"/>
</dbReference>
<dbReference type="EMBL" id="JAIWIU010000092">
    <property type="protein sequence ID" value="MCA2017135.1"/>
    <property type="molecule type" value="Genomic_DNA"/>
</dbReference>
<proteinExistence type="inferred from homology"/>
<evidence type="ECO:0000256" key="10">
    <source>
        <dbReference type="ARBA" id="ARBA00022692"/>
    </source>
</evidence>
<dbReference type="GO" id="GO:0051073">
    <property type="term" value="F:adenosylcobinamide-GDP ribazoletransferase activity"/>
    <property type="evidence" value="ECO:0007669"/>
    <property type="project" value="UniProtKB-EC"/>
</dbReference>
<keyword evidence="11 19" id="KW-0460">Magnesium</keyword>
<comment type="function">
    <text evidence="14 19">Joins adenosylcobinamide-GDP and alpha-ribazole to generate adenosylcobalamin (Ado-cobalamin). Also synthesizes adenosylcobalamin 5'-phosphate from adenosylcobinamide-GDP and alpha-ribazole 5'-phosphate.</text>
</comment>
<evidence type="ECO:0000256" key="1">
    <source>
        <dbReference type="ARBA" id="ARBA00001946"/>
    </source>
</evidence>
<evidence type="ECO:0000256" key="4">
    <source>
        <dbReference type="ARBA" id="ARBA00010561"/>
    </source>
</evidence>
<evidence type="ECO:0000256" key="9">
    <source>
        <dbReference type="ARBA" id="ARBA00022679"/>
    </source>
</evidence>
<feature type="transmembrane region" description="Helical" evidence="19">
    <location>
        <begin position="66"/>
        <end position="89"/>
    </location>
</feature>
<dbReference type="HAMAP" id="MF_00719">
    <property type="entry name" value="CobS"/>
    <property type="match status" value="1"/>
</dbReference>
<evidence type="ECO:0000256" key="8">
    <source>
        <dbReference type="ARBA" id="ARBA00022573"/>
    </source>
</evidence>
<evidence type="ECO:0000256" key="14">
    <source>
        <dbReference type="ARBA" id="ARBA00025228"/>
    </source>
</evidence>
<dbReference type="PANTHER" id="PTHR34148:SF1">
    <property type="entry name" value="ADENOSYLCOBINAMIDE-GDP RIBAZOLETRANSFERASE"/>
    <property type="match status" value="1"/>
</dbReference>
<evidence type="ECO:0000313" key="20">
    <source>
        <dbReference type="EMBL" id="MCA2017135.1"/>
    </source>
</evidence>
<feature type="transmembrane region" description="Helical" evidence="19">
    <location>
        <begin position="139"/>
        <end position="161"/>
    </location>
</feature>
<accession>A0ABS7YS85</accession>
<evidence type="ECO:0000256" key="15">
    <source>
        <dbReference type="ARBA" id="ARBA00032605"/>
    </source>
</evidence>
<dbReference type="NCBIfam" id="TIGR00317">
    <property type="entry name" value="cobS"/>
    <property type="match status" value="1"/>
</dbReference>
<evidence type="ECO:0000256" key="5">
    <source>
        <dbReference type="ARBA" id="ARBA00013200"/>
    </source>
</evidence>
<comment type="similarity">
    <text evidence="4 19">Belongs to the CobS family.</text>
</comment>
<comment type="catalytic activity">
    <reaction evidence="17 19">
        <text>alpha-ribazole + adenosylcob(III)inamide-GDP = adenosylcob(III)alamin + GMP + H(+)</text>
        <dbReference type="Rhea" id="RHEA:16049"/>
        <dbReference type="ChEBI" id="CHEBI:10329"/>
        <dbReference type="ChEBI" id="CHEBI:15378"/>
        <dbReference type="ChEBI" id="CHEBI:18408"/>
        <dbReference type="ChEBI" id="CHEBI:58115"/>
        <dbReference type="ChEBI" id="CHEBI:60487"/>
        <dbReference type="EC" id="2.7.8.26"/>
    </reaction>
</comment>
<comment type="caution">
    <text evidence="20">The sequence shown here is derived from an EMBL/GenBank/DDBJ whole genome shotgun (WGS) entry which is preliminary data.</text>
</comment>
<keyword evidence="13 19" id="KW-0472">Membrane</keyword>
<name>A0ABS7YS85_9VIBR</name>
<evidence type="ECO:0000256" key="11">
    <source>
        <dbReference type="ARBA" id="ARBA00022842"/>
    </source>
</evidence>
<feature type="transmembrane region" description="Helical" evidence="19">
    <location>
        <begin position="182"/>
        <end position="212"/>
    </location>
</feature>
<evidence type="ECO:0000256" key="16">
    <source>
        <dbReference type="ARBA" id="ARBA00032853"/>
    </source>
</evidence>
<keyword evidence="8 19" id="KW-0169">Cobalamin biosynthesis</keyword>
<feature type="transmembrane region" description="Helical" evidence="19">
    <location>
        <begin position="33"/>
        <end position="54"/>
    </location>
</feature>
<evidence type="ECO:0000256" key="12">
    <source>
        <dbReference type="ARBA" id="ARBA00022989"/>
    </source>
</evidence>
<reference evidence="21" key="1">
    <citation type="submission" date="2023-07" db="EMBL/GenBank/DDBJ databases">
        <title>Molecular identification of indigenous halophilic bacteria isolated from red sea cost, biodegradation of synthetic dyes and assessment of degraded metabolite toxicity.</title>
        <authorList>
            <person name="Chaieb K."/>
            <person name="Altayb H.N."/>
        </authorList>
    </citation>
    <scope>NUCLEOTIDE SEQUENCE [LARGE SCALE GENOMIC DNA]</scope>
    <source>
        <strain evidence="21">K20</strain>
    </source>
</reference>
<gene>
    <name evidence="19 20" type="primary">cobS</name>
    <name evidence="20" type="ORF">LDJ79_13495</name>
</gene>
<evidence type="ECO:0000313" key="21">
    <source>
        <dbReference type="Proteomes" id="UP001199044"/>
    </source>
</evidence>
<evidence type="ECO:0000256" key="7">
    <source>
        <dbReference type="ARBA" id="ARBA00022475"/>
    </source>
</evidence>
<keyword evidence="21" id="KW-1185">Reference proteome</keyword>
<keyword evidence="7 19" id="KW-1003">Cell membrane</keyword>
<evidence type="ECO:0000256" key="3">
    <source>
        <dbReference type="ARBA" id="ARBA00004663"/>
    </source>
</evidence>
<dbReference type="EC" id="2.7.8.26" evidence="5 19"/>
<protein>
    <recommendedName>
        <fullName evidence="6 19">Adenosylcobinamide-GDP ribazoletransferase</fullName>
        <ecNumber evidence="5 19">2.7.8.26</ecNumber>
    </recommendedName>
    <alternativeName>
        <fullName evidence="16 19">Cobalamin synthase</fullName>
    </alternativeName>
    <alternativeName>
        <fullName evidence="15 19">Cobalamin-5'-phosphate synthase</fullName>
    </alternativeName>
</protein>
<keyword evidence="12 19" id="KW-1133">Transmembrane helix</keyword>
<feature type="transmembrane region" description="Helical" evidence="19">
    <location>
        <begin position="110"/>
        <end position="133"/>
    </location>
</feature>
<dbReference type="PANTHER" id="PTHR34148">
    <property type="entry name" value="ADENOSYLCOBINAMIDE-GDP RIBAZOLETRANSFERASE"/>
    <property type="match status" value="1"/>
</dbReference>